<evidence type="ECO:0000259" key="8">
    <source>
        <dbReference type="PROSITE" id="PS50928"/>
    </source>
</evidence>
<reference evidence="9 10" key="1">
    <citation type="submission" date="2020-10" db="EMBL/GenBank/DDBJ databases">
        <title>Complete genome sequence of Paludibaculum fermentans P105T, a facultatively anaerobic acidobacterium capable of dissimilatory Fe(III) reduction.</title>
        <authorList>
            <person name="Dedysh S.N."/>
            <person name="Beletsky A.V."/>
            <person name="Kulichevskaya I.S."/>
            <person name="Mardanov A.V."/>
            <person name="Ravin N.V."/>
        </authorList>
    </citation>
    <scope>NUCLEOTIDE SEQUENCE [LARGE SCALE GENOMIC DNA]</scope>
    <source>
        <strain evidence="9 10">P105</strain>
    </source>
</reference>
<dbReference type="AlphaFoldDB" id="A0A7S7NVS4"/>
<feature type="transmembrane region" description="Helical" evidence="7">
    <location>
        <begin position="126"/>
        <end position="146"/>
    </location>
</feature>
<dbReference type="Gene3D" id="1.10.3720.10">
    <property type="entry name" value="MetI-like"/>
    <property type="match status" value="1"/>
</dbReference>
<proteinExistence type="inferred from homology"/>
<evidence type="ECO:0000256" key="5">
    <source>
        <dbReference type="ARBA" id="ARBA00022989"/>
    </source>
</evidence>
<keyword evidence="2 7" id="KW-0813">Transport</keyword>
<dbReference type="GO" id="GO:0055085">
    <property type="term" value="P:transmembrane transport"/>
    <property type="evidence" value="ECO:0007669"/>
    <property type="project" value="InterPro"/>
</dbReference>
<dbReference type="InterPro" id="IPR035906">
    <property type="entry name" value="MetI-like_sf"/>
</dbReference>
<dbReference type="Pfam" id="PF00528">
    <property type="entry name" value="BPD_transp_1"/>
    <property type="match status" value="1"/>
</dbReference>
<dbReference type="PANTHER" id="PTHR43386">
    <property type="entry name" value="OLIGOPEPTIDE TRANSPORT SYSTEM PERMEASE PROTEIN APPC"/>
    <property type="match status" value="1"/>
</dbReference>
<keyword evidence="5 7" id="KW-1133">Transmembrane helix</keyword>
<dbReference type="RefSeq" id="WP_194452367.1">
    <property type="nucleotide sequence ID" value="NZ_CP063849.1"/>
</dbReference>
<feature type="domain" description="ABC transmembrane type-1" evidence="8">
    <location>
        <begin position="65"/>
        <end position="260"/>
    </location>
</feature>
<feature type="transmembrane region" description="Helical" evidence="7">
    <location>
        <begin position="70"/>
        <end position="93"/>
    </location>
</feature>
<keyword evidence="6 7" id="KW-0472">Membrane</keyword>
<dbReference type="Proteomes" id="UP000593892">
    <property type="component" value="Chromosome"/>
</dbReference>
<accession>A0A7S7NVS4</accession>
<evidence type="ECO:0000256" key="4">
    <source>
        <dbReference type="ARBA" id="ARBA00022692"/>
    </source>
</evidence>
<evidence type="ECO:0000256" key="7">
    <source>
        <dbReference type="RuleBase" id="RU363032"/>
    </source>
</evidence>
<keyword evidence="10" id="KW-1185">Reference proteome</keyword>
<protein>
    <submittedName>
        <fullName evidence="9">ABC transporter permease</fullName>
    </submittedName>
</protein>
<organism evidence="9 10">
    <name type="scientific">Paludibaculum fermentans</name>
    <dbReference type="NCBI Taxonomy" id="1473598"/>
    <lineage>
        <taxon>Bacteria</taxon>
        <taxon>Pseudomonadati</taxon>
        <taxon>Acidobacteriota</taxon>
        <taxon>Terriglobia</taxon>
        <taxon>Bryobacterales</taxon>
        <taxon>Bryobacteraceae</taxon>
        <taxon>Paludibaculum</taxon>
    </lineage>
</organism>
<feature type="transmembrane region" description="Helical" evidence="7">
    <location>
        <begin position="191"/>
        <end position="215"/>
    </location>
</feature>
<keyword evidence="4 7" id="KW-0812">Transmembrane</keyword>
<keyword evidence="3" id="KW-1003">Cell membrane</keyword>
<dbReference type="GO" id="GO:0005886">
    <property type="term" value="C:plasma membrane"/>
    <property type="evidence" value="ECO:0007669"/>
    <property type="project" value="UniProtKB-SubCell"/>
</dbReference>
<sequence length="267" mass="28642">MKAARILALFLLGLVAVSALLPRLWTTADYATQMRENPDSPPSRQAPLGTDSLGRDRLARLLYGTRVSLALAPAAALLSCILAALIGGIAGLAGGWTERLVLGAVDLFLSLPWLLLLLMVRACLPLNVSPLASMAITFLILGLLGWPSSARVVRAAVTRLREADFILQARASGCTPWRLVSRHLVPNVMPVLLAQFWTSVPLFILAEATLGMLGLGVSEPLPSWGGILRELQSGDLRSQPWIATPVLLLALVIGGFQLVMPREDYSV</sequence>
<evidence type="ECO:0000256" key="1">
    <source>
        <dbReference type="ARBA" id="ARBA00004651"/>
    </source>
</evidence>
<dbReference type="SUPFAM" id="SSF161098">
    <property type="entry name" value="MetI-like"/>
    <property type="match status" value="1"/>
</dbReference>
<dbReference type="PANTHER" id="PTHR43386:SF1">
    <property type="entry name" value="D,D-DIPEPTIDE TRANSPORT SYSTEM PERMEASE PROTEIN DDPC-RELATED"/>
    <property type="match status" value="1"/>
</dbReference>
<evidence type="ECO:0000256" key="3">
    <source>
        <dbReference type="ARBA" id="ARBA00022475"/>
    </source>
</evidence>
<evidence type="ECO:0000313" key="10">
    <source>
        <dbReference type="Proteomes" id="UP000593892"/>
    </source>
</evidence>
<gene>
    <name evidence="9" type="ORF">IRI77_12415</name>
</gene>
<feature type="transmembrane region" description="Helical" evidence="7">
    <location>
        <begin position="100"/>
        <end position="120"/>
    </location>
</feature>
<evidence type="ECO:0000256" key="2">
    <source>
        <dbReference type="ARBA" id="ARBA00022448"/>
    </source>
</evidence>
<evidence type="ECO:0000313" key="9">
    <source>
        <dbReference type="EMBL" id="QOY90709.1"/>
    </source>
</evidence>
<comment type="subcellular location">
    <subcellularLocation>
        <location evidence="1 7">Cell membrane</location>
        <topology evidence="1 7">Multi-pass membrane protein</topology>
    </subcellularLocation>
</comment>
<dbReference type="KEGG" id="pfer:IRI77_12415"/>
<dbReference type="CDD" id="cd06261">
    <property type="entry name" value="TM_PBP2"/>
    <property type="match status" value="1"/>
</dbReference>
<dbReference type="EMBL" id="CP063849">
    <property type="protein sequence ID" value="QOY90709.1"/>
    <property type="molecule type" value="Genomic_DNA"/>
</dbReference>
<evidence type="ECO:0000256" key="6">
    <source>
        <dbReference type="ARBA" id="ARBA00023136"/>
    </source>
</evidence>
<dbReference type="InterPro" id="IPR050366">
    <property type="entry name" value="BP-dependent_transpt_permease"/>
</dbReference>
<dbReference type="InterPro" id="IPR000515">
    <property type="entry name" value="MetI-like"/>
</dbReference>
<name>A0A7S7NVS4_PALFE</name>
<feature type="transmembrane region" description="Helical" evidence="7">
    <location>
        <begin position="241"/>
        <end position="260"/>
    </location>
</feature>
<comment type="similarity">
    <text evidence="7">Belongs to the binding-protein-dependent transport system permease family.</text>
</comment>
<dbReference type="PROSITE" id="PS50928">
    <property type="entry name" value="ABC_TM1"/>
    <property type="match status" value="1"/>
</dbReference>